<dbReference type="EMBL" id="CACVKT020006919">
    <property type="protein sequence ID" value="CAC5404217.1"/>
    <property type="molecule type" value="Genomic_DNA"/>
</dbReference>
<evidence type="ECO:0000313" key="2">
    <source>
        <dbReference type="Proteomes" id="UP000507470"/>
    </source>
</evidence>
<evidence type="ECO:0000313" key="1">
    <source>
        <dbReference type="EMBL" id="CAC5404217.1"/>
    </source>
</evidence>
<name>A0A6J8D9C1_MYTCO</name>
<dbReference type="OrthoDB" id="10337735at2759"/>
<proteinExistence type="predicted"/>
<organism evidence="1 2">
    <name type="scientific">Mytilus coruscus</name>
    <name type="common">Sea mussel</name>
    <dbReference type="NCBI Taxonomy" id="42192"/>
    <lineage>
        <taxon>Eukaryota</taxon>
        <taxon>Metazoa</taxon>
        <taxon>Spiralia</taxon>
        <taxon>Lophotrochozoa</taxon>
        <taxon>Mollusca</taxon>
        <taxon>Bivalvia</taxon>
        <taxon>Autobranchia</taxon>
        <taxon>Pteriomorphia</taxon>
        <taxon>Mytilida</taxon>
        <taxon>Mytiloidea</taxon>
        <taxon>Mytilidae</taxon>
        <taxon>Mytilinae</taxon>
        <taxon>Mytilus</taxon>
    </lineage>
</organism>
<sequence>MGKSKKYKFQKIWTGNDYALRHSNQQRSPSEETVRVLTMQIGNVHEQPSSFKKKPEDDEITKYPEITQNYDDPDGRNKQKKKPIACLECVKPIQILTRKEIKRGDHIKFHGRIYDHHAIVVDVKPSNEKDHKAVVELVHASNTTAGAIYCCFRPFGSKAKLLSETKRINFKR</sequence>
<dbReference type="Proteomes" id="UP000507470">
    <property type="component" value="Unassembled WGS sequence"/>
</dbReference>
<protein>
    <submittedName>
        <fullName evidence="1">Uncharacterized protein</fullName>
    </submittedName>
</protein>
<reference evidence="1 2" key="1">
    <citation type="submission" date="2020-06" db="EMBL/GenBank/DDBJ databases">
        <authorList>
            <person name="Li R."/>
            <person name="Bekaert M."/>
        </authorList>
    </citation>
    <scope>NUCLEOTIDE SEQUENCE [LARGE SCALE GENOMIC DNA]</scope>
    <source>
        <strain evidence="2">wild</strain>
    </source>
</reference>
<gene>
    <name evidence="1" type="ORF">MCOR_38027</name>
</gene>
<keyword evidence="2" id="KW-1185">Reference proteome</keyword>
<dbReference type="AlphaFoldDB" id="A0A6J8D9C1"/>
<accession>A0A6J8D9C1</accession>
<dbReference type="Gene3D" id="3.90.1720.10">
    <property type="entry name" value="endopeptidase domain like (from Nostoc punctiforme)"/>
    <property type="match status" value="1"/>
</dbReference>